<dbReference type="STRING" id="425265.A8PWC8"/>
<evidence type="ECO:0000256" key="1">
    <source>
        <dbReference type="ARBA" id="ARBA00004123"/>
    </source>
</evidence>
<accession>A8PWC8</accession>
<keyword evidence="3" id="KW-0694">RNA-binding</keyword>
<evidence type="ECO:0000256" key="3">
    <source>
        <dbReference type="PROSITE-ProRule" id="PRU00176"/>
    </source>
</evidence>
<proteinExistence type="predicted"/>
<dbReference type="EMBL" id="AAYY01000003">
    <property type="protein sequence ID" value="EDP44588.1"/>
    <property type="molecule type" value="Genomic_DNA"/>
</dbReference>
<dbReference type="SUPFAM" id="SSF54928">
    <property type="entry name" value="RNA-binding domain, RBD"/>
    <property type="match status" value="1"/>
</dbReference>
<feature type="domain" description="RRM" evidence="5">
    <location>
        <begin position="25"/>
        <end position="126"/>
    </location>
</feature>
<keyword evidence="7" id="KW-1185">Reference proteome</keyword>
<evidence type="ECO:0000256" key="2">
    <source>
        <dbReference type="ARBA" id="ARBA00023242"/>
    </source>
</evidence>
<dbReference type="PROSITE" id="PS50102">
    <property type="entry name" value="RRM"/>
    <property type="match status" value="1"/>
</dbReference>
<reference evidence="6 7" key="1">
    <citation type="journal article" date="2007" name="Proc. Natl. Acad. Sci. U.S.A.">
        <title>Dandruff-associated Malassezia genomes reveal convergent and divergent virulence traits shared with plant and human fungal pathogens.</title>
        <authorList>
            <person name="Xu J."/>
            <person name="Saunders C.W."/>
            <person name="Hu P."/>
            <person name="Grant R.A."/>
            <person name="Boekhout T."/>
            <person name="Kuramae E.E."/>
            <person name="Kronstad J.W."/>
            <person name="Deangelis Y.M."/>
            <person name="Reeder N.L."/>
            <person name="Johnstone K.R."/>
            <person name="Leland M."/>
            <person name="Fieno A.M."/>
            <person name="Begley W.M."/>
            <person name="Sun Y."/>
            <person name="Lacey M.P."/>
            <person name="Chaudhary T."/>
            <person name="Keough T."/>
            <person name="Chu L."/>
            <person name="Sears R."/>
            <person name="Yuan B."/>
            <person name="Dawson T.L.Jr."/>
        </authorList>
    </citation>
    <scope>NUCLEOTIDE SEQUENCE [LARGE SCALE GENOMIC DNA]</scope>
    <source>
        <strain evidence="7">ATCC MYA-4612 / CBS 7966</strain>
    </source>
</reference>
<name>A8PWC8_MALGO</name>
<comment type="caution">
    <text evidence="6">The sequence shown here is derived from an EMBL/GenBank/DDBJ whole genome shotgun (WGS) entry which is preliminary data.</text>
</comment>
<protein>
    <recommendedName>
        <fullName evidence="5">RRM domain-containing protein</fullName>
    </recommendedName>
</protein>
<evidence type="ECO:0000313" key="6">
    <source>
        <dbReference type="EMBL" id="EDP44588.1"/>
    </source>
</evidence>
<dbReference type="Proteomes" id="UP000008837">
    <property type="component" value="Unassembled WGS sequence"/>
</dbReference>
<dbReference type="InParanoid" id="A8PWC8"/>
<feature type="region of interest" description="Disordered" evidence="4">
    <location>
        <begin position="519"/>
        <end position="541"/>
    </location>
</feature>
<dbReference type="GO" id="GO:0005634">
    <property type="term" value="C:nucleus"/>
    <property type="evidence" value="ECO:0007669"/>
    <property type="project" value="UniProtKB-SubCell"/>
</dbReference>
<organism evidence="6 7">
    <name type="scientific">Malassezia globosa (strain ATCC MYA-4612 / CBS 7966)</name>
    <name type="common">Dandruff-associated fungus</name>
    <dbReference type="NCBI Taxonomy" id="425265"/>
    <lineage>
        <taxon>Eukaryota</taxon>
        <taxon>Fungi</taxon>
        <taxon>Dikarya</taxon>
        <taxon>Basidiomycota</taxon>
        <taxon>Ustilaginomycotina</taxon>
        <taxon>Malasseziomycetes</taxon>
        <taxon>Malasseziales</taxon>
        <taxon>Malasseziaceae</taxon>
        <taxon>Malassezia</taxon>
    </lineage>
</organism>
<dbReference type="GeneID" id="5856107"/>
<evidence type="ECO:0000259" key="5">
    <source>
        <dbReference type="PROSITE" id="PS50102"/>
    </source>
</evidence>
<dbReference type="OMA" id="YEQHNAP"/>
<dbReference type="InterPro" id="IPR035979">
    <property type="entry name" value="RBD_domain_sf"/>
</dbReference>
<dbReference type="PANTHER" id="PTHR13948">
    <property type="entry name" value="RNA-BINDING PROTEIN"/>
    <property type="match status" value="1"/>
</dbReference>
<sequence length="599" mass="64926">MSEEPGMRESSRWGERRSSVTQPSRDVILLGLDPDIDAEKLRTLVTALANMVDARLAAPPQDATVIRDRNTGVSKGFGFVKFDTLEDAKRFVYMHAPYILHPETWLGPAPGLSQKRKRVKIDFSNSERPQGGISYYEQHNAPDSKDQLKRARARRAKSAAANGGLSDDMAEFIGSSHGTSRSSSICSGSSATLEHANVQQQQHKQVDSANENAGMRDASCYPTDMLLLAHVRLSASVRDVGMALAQATTGLEQVLLLRERVSRASTGQAFAIYTNVEAAKAALCMLRNKQELPHGILGSTDTEPVKTSYADSVILDEADPFDPTNAAYVYTDRRGDTWRYEDESLGFDSWKPEEMPMQTTIKSTVNTAASIETPLASSAHSSFSLDSVKPTVILPPLVASGGAPTATPEPVVANGTTYFIPKVALPTPAPVPAPTPTTPAPASMPMPPLPQHAVLRLLNFSDATRRICVLCQRQFRSSDMLERHVSESALHQANLNDETACQGGAARLLAMSSLPAAEDSKENAAAPSLPPTAPISYTKETPQTNALFARRPALRQMRSSNTLDSWNKTGMWTATPSSATPFASWESGYTRRPMTTTLL</sequence>
<dbReference type="GO" id="GO:0003723">
    <property type="term" value="F:RNA binding"/>
    <property type="evidence" value="ECO:0007669"/>
    <property type="project" value="UniProtKB-UniRule"/>
</dbReference>
<dbReference type="RefSeq" id="XP_001731802.1">
    <property type="nucleotide sequence ID" value="XM_001731750.1"/>
</dbReference>
<gene>
    <name evidence="6" type="ORF">MGL_1070</name>
</gene>
<dbReference type="AlphaFoldDB" id="A8PWC8"/>
<dbReference type="Gene3D" id="3.30.70.330">
    <property type="match status" value="1"/>
</dbReference>
<dbReference type="FunCoup" id="A8PWC8">
    <property type="interactions" value="570"/>
</dbReference>
<comment type="subcellular location">
    <subcellularLocation>
        <location evidence="1">Nucleus</location>
    </subcellularLocation>
</comment>
<dbReference type="PANTHER" id="PTHR13948:SF3">
    <property type="entry name" value="FI21118P1"/>
    <property type="match status" value="1"/>
</dbReference>
<feature type="compositionally biased region" description="Basic and acidic residues" evidence="4">
    <location>
        <begin position="140"/>
        <end position="149"/>
    </location>
</feature>
<feature type="region of interest" description="Disordered" evidence="4">
    <location>
        <begin position="123"/>
        <end position="162"/>
    </location>
</feature>
<dbReference type="SMART" id="SM00360">
    <property type="entry name" value="RRM"/>
    <property type="match status" value="2"/>
</dbReference>
<dbReference type="VEuPathDB" id="FungiDB:MGL_1070"/>
<dbReference type="InterPro" id="IPR000504">
    <property type="entry name" value="RRM_dom"/>
</dbReference>
<evidence type="ECO:0000313" key="7">
    <source>
        <dbReference type="Proteomes" id="UP000008837"/>
    </source>
</evidence>
<evidence type="ECO:0000256" key="4">
    <source>
        <dbReference type="SAM" id="MobiDB-lite"/>
    </source>
</evidence>
<dbReference type="GO" id="GO:0000398">
    <property type="term" value="P:mRNA splicing, via spliceosome"/>
    <property type="evidence" value="ECO:0007669"/>
    <property type="project" value="TreeGrafter"/>
</dbReference>
<dbReference type="Pfam" id="PF00076">
    <property type="entry name" value="RRM_1"/>
    <property type="match status" value="1"/>
</dbReference>
<dbReference type="OrthoDB" id="29523at2759"/>
<dbReference type="InterPro" id="IPR012677">
    <property type="entry name" value="Nucleotide-bd_a/b_plait_sf"/>
</dbReference>
<keyword evidence="2" id="KW-0539">Nucleus</keyword>
<dbReference type="KEGG" id="mgl:MGL_1070"/>